<dbReference type="RefSeq" id="WP_229638449.1">
    <property type="nucleotide sequence ID" value="NZ_JADWDC010000001.1"/>
</dbReference>
<dbReference type="Proteomes" id="UP000729733">
    <property type="component" value="Unassembled WGS sequence"/>
</dbReference>
<dbReference type="InterPro" id="IPR014347">
    <property type="entry name" value="Tautomerase/MIF_sf"/>
</dbReference>
<sequence>MVQVKIFGLKENIEPKRFALSYVIQSTLKEAIGTPEKKRFQRFITLESENFIYPSDRTTNYTIIEIIMFEGRSTEVKKNLIRLLFQKIEETVDITPQDLEIVLVETPKSNWGIRGVPGDELDLDYKVDI</sequence>
<protein>
    <submittedName>
        <fullName evidence="1">Tautomerase family protein</fullName>
    </submittedName>
</protein>
<dbReference type="Gene3D" id="3.30.429.10">
    <property type="entry name" value="Macrophage Migration Inhibitory Factor"/>
    <property type="match status" value="1"/>
</dbReference>
<dbReference type="PANTHER" id="PTHR38460">
    <property type="entry name" value="TAUTOMERASE YOLI-RELATED"/>
    <property type="match status" value="1"/>
</dbReference>
<dbReference type="PANTHER" id="PTHR38460:SF1">
    <property type="entry name" value="TAUTOMERASE YOLI-RELATED"/>
    <property type="match status" value="1"/>
</dbReference>
<name>A0A964FDD6_9CYAN</name>
<accession>A0A964FDD6</accession>
<keyword evidence="2" id="KW-1185">Reference proteome</keyword>
<proteinExistence type="predicted"/>
<dbReference type="InterPro" id="IPR037479">
    <property type="entry name" value="Tauto_MSAD"/>
</dbReference>
<dbReference type="EMBL" id="JADWDC010000001">
    <property type="protein sequence ID" value="MCC0175450.1"/>
    <property type="molecule type" value="Genomic_DNA"/>
</dbReference>
<dbReference type="SUPFAM" id="SSF55331">
    <property type="entry name" value="Tautomerase/MIF"/>
    <property type="match status" value="1"/>
</dbReference>
<comment type="caution">
    <text evidence="1">The sequence shown here is derived from an EMBL/GenBank/DDBJ whole genome shotgun (WGS) entry which is preliminary data.</text>
</comment>
<dbReference type="Pfam" id="PF14552">
    <property type="entry name" value="Tautomerase_2"/>
    <property type="match status" value="1"/>
</dbReference>
<evidence type="ECO:0000313" key="1">
    <source>
        <dbReference type="EMBL" id="MCC0175450.1"/>
    </source>
</evidence>
<gene>
    <name evidence="1" type="ORF">I4641_00450</name>
</gene>
<organism evidence="1 2">
    <name type="scientific">Waterburya agarophytonicola KI4</name>
    <dbReference type="NCBI Taxonomy" id="2874699"/>
    <lineage>
        <taxon>Bacteria</taxon>
        <taxon>Bacillati</taxon>
        <taxon>Cyanobacteriota</taxon>
        <taxon>Cyanophyceae</taxon>
        <taxon>Pleurocapsales</taxon>
        <taxon>Hyellaceae</taxon>
        <taxon>Waterburya</taxon>
        <taxon>Waterburya agarophytonicola</taxon>
    </lineage>
</organism>
<evidence type="ECO:0000313" key="2">
    <source>
        <dbReference type="Proteomes" id="UP000729733"/>
    </source>
</evidence>
<reference evidence="1" key="1">
    <citation type="journal article" date="2021" name="Antonie Van Leeuwenhoek">
        <title>Draft genome and description of Waterburya agarophytonicola gen. nov. sp. nov. (Pleurocapsales, Cyanobacteria): a seaweed symbiont.</title>
        <authorList>
            <person name="Bonthond G."/>
            <person name="Shalygin S."/>
            <person name="Bayer T."/>
            <person name="Weinberger F."/>
        </authorList>
    </citation>
    <scope>NUCLEOTIDE SEQUENCE</scope>
    <source>
        <strain evidence="1">KI4</strain>
    </source>
</reference>
<dbReference type="AlphaFoldDB" id="A0A964FDD6"/>